<protein>
    <submittedName>
        <fullName evidence="6">LysR family transcriptional regulator</fullName>
    </submittedName>
</protein>
<dbReference type="InterPro" id="IPR000847">
    <property type="entry name" value="LysR_HTH_N"/>
</dbReference>
<dbReference type="Proteomes" id="UP000252706">
    <property type="component" value="Unassembled WGS sequence"/>
</dbReference>
<dbReference type="AlphaFoldDB" id="A0A366X582"/>
<proteinExistence type="inferred from homology"/>
<accession>A0A366X582</accession>
<dbReference type="GO" id="GO:0006351">
    <property type="term" value="P:DNA-templated transcription"/>
    <property type="evidence" value="ECO:0007669"/>
    <property type="project" value="TreeGrafter"/>
</dbReference>
<comment type="similarity">
    <text evidence="1">Belongs to the LysR transcriptional regulatory family.</text>
</comment>
<dbReference type="PRINTS" id="PR00039">
    <property type="entry name" value="HTHLYSR"/>
</dbReference>
<gene>
    <name evidence="6" type="ORF">DS909_04745</name>
</gene>
<name>A0A366X582_9RHOB</name>
<comment type="caution">
    <text evidence="6">The sequence shown here is derived from an EMBL/GenBank/DDBJ whole genome shotgun (WGS) entry which is preliminary data.</text>
</comment>
<feature type="domain" description="HTH lysR-type" evidence="5">
    <location>
        <begin position="9"/>
        <end position="66"/>
    </location>
</feature>
<sequence>MAKNKVGLPPLDWLRVFEAAGRLGGFSAAAREFGLSQAAVSQRIGNLETWLGRTLFVREARGVSLTIEGESYLPLVQESLIALERNTEDLFGKAPRELRVAGMSSHLNALVMKGMGGFLSDHPKVRVVTDSVAKRSALDEERTWLQIRYGRGSWPGREAKLIALETLAVLAAPTVEWGAPVIDLRGERPGWQEWARRTGHPVPEGARLSVDSMEHALSCAASGSGIILGSLPLAREDLNSGALRKLDLPELSTRDGYWLTWPDDRLHSKKQRKLVMDFHAALSGLMS</sequence>
<evidence type="ECO:0000256" key="4">
    <source>
        <dbReference type="ARBA" id="ARBA00023163"/>
    </source>
</evidence>
<dbReference type="GO" id="GO:0003700">
    <property type="term" value="F:DNA-binding transcription factor activity"/>
    <property type="evidence" value="ECO:0007669"/>
    <property type="project" value="InterPro"/>
</dbReference>
<dbReference type="Pfam" id="PF00126">
    <property type="entry name" value="HTH_1"/>
    <property type="match status" value="1"/>
</dbReference>
<dbReference type="Gene3D" id="3.40.190.10">
    <property type="entry name" value="Periplasmic binding protein-like II"/>
    <property type="match status" value="2"/>
</dbReference>
<evidence type="ECO:0000313" key="7">
    <source>
        <dbReference type="Proteomes" id="UP000252706"/>
    </source>
</evidence>
<dbReference type="EMBL" id="QOCE01000012">
    <property type="protein sequence ID" value="RBW59949.1"/>
    <property type="molecule type" value="Genomic_DNA"/>
</dbReference>
<keyword evidence="4" id="KW-0804">Transcription</keyword>
<dbReference type="GO" id="GO:0043565">
    <property type="term" value="F:sequence-specific DNA binding"/>
    <property type="evidence" value="ECO:0007669"/>
    <property type="project" value="TreeGrafter"/>
</dbReference>
<dbReference type="InterPro" id="IPR036388">
    <property type="entry name" value="WH-like_DNA-bd_sf"/>
</dbReference>
<dbReference type="InterPro" id="IPR036390">
    <property type="entry name" value="WH_DNA-bd_sf"/>
</dbReference>
<evidence type="ECO:0000256" key="1">
    <source>
        <dbReference type="ARBA" id="ARBA00009437"/>
    </source>
</evidence>
<organism evidence="6 7">
    <name type="scientific">Phaeobacter gallaeciensis</name>
    <dbReference type="NCBI Taxonomy" id="60890"/>
    <lineage>
        <taxon>Bacteria</taxon>
        <taxon>Pseudomonadati</taxon>
        <taxon>Pseudomonadota</taxon>
        <taxon>Alphaproteobacteria</taxon>
        <taxon>Rhodobacterales</taxon>
        <taxon>Roseobacteraceae</taxon>
        <taxon>Phaeobacter</taxon>
    </lineage>
</organism>
<dbReference type="InterPro" id="IPR058163">
    <property type="entry name" value="LysR-type_TF_proteobact-type"/>
</dbReference>
<dbReference type="PROSITE" id="PS50931">
    <property type="entry name" value="HTH_LYSR"/>
    <property type="match status" value="1"/>
</dbReference>
<dbReference type="RefSeq" id="WP_113822305.1">
    <property type="nucleotide sequence ID" value="NZ_QOCE01000012.1"/>
</dbReference>
<evidence type="ECO:0000256" key="2">
    <source>
        <dbReference type="ARBA" id="ARBA00023015"/>
    </source>
</evidence>
<reference evidence="6 7" key="1">
    <citation type="submission" date="2018-07" db="EMBL/GenBank/DDBJ databases">
        <title>Modular assembly of carbohydrate-degrading microbial communities in the ocean.</title>
        <authorList>
            <person name="Enke T.N."/>
            <person name="Datta M.S."/>
            <person name="Schwartzman J.A."/>
            <person name="Cermak N."/>
            <person name="Schmitz D.A."/>
            <person name="Barrere J."/>
            <person name="Cordero O.X."/>
        </authorList>
    </citation>
    <scope>NUCLEOTIDE SEQUENCE [LARGE SCALE GENOMIC DNA]</scope>
    <source>
        <strain evidence="6 7">C3M10</strain>
    </source>
</reference>
<dbReference type="PANTHER" id="PTHR30537:SF58">
    <property type="entry name" value="HTH-TYPE TRANSCRIPTIONAL REGULATOR PERR"/>
    <property type="match status" value="1"/>
</dbReference>
<keyword evidence="3" id="KW-0238">DNA-binding</keyword>
<dbReference type="InterPro" id="IPR005119">
    <property type="entry name" value="LysR_subst-bd"/>
</dbReference>
<dbReference type="SUPFAM" id="SSF46785">
    <property type="entry name" value="Winged helix' DNA-binding domain"/>
    <property type="match status" value="1"/>
</dbReference>
<dbReference type="SUPFAM" id="SSF53850">
    <property type="entry name" value="Periplasmic binding protein-like II"/>
    <property type="match status" value="1"/>
</dbReference>
<evidence type="ECO:0000256" key="3">
    <source>
        <dbReference type="ARBA" id="ARBA00023125"/>
    </source>
</evidence>
<evidence type="ECO:0000259" key="5">
    <source>
        <dbReference type="PROSITE" id="PS50931"/>
    </source>
</evidence>
<dbReference type="Gene3D" id="1.10.10.10">
    <property type="entry name" value="Winged helix-like DNA-binding domain superfamily/Winged helix DNA-binding domain"/>
    <property type="match status" value="1"/>
</dbReference>
<evidence type="ECO:0000313" key="6">
    <source>
        <dbReference type="EMBL" id="RBW59949.1"/>
    </source>
</evidence>
<dbReference type="Pfam" id="PF03466">
    <property type="entry name" value="LysR_substrate"/>
    <property type="match status" value="1"/>
</dbReference>
<dbReference type="PANTHER" id="PTHR30537">
    <property type="entry name" value="HTH-TYPE TRANSCRIPTIONAL REGULATOR"/>
    <property type="match status" value="1"/>
</dbReference>
<dbReference type="OrthoDB" id="7846471at2"/>
<keyword evidence="2" id="KW-0805">Transcription regulation</keyword>